<feature type="binding site" evidence="5">
    <location>
        <position position="206"/>
    </location>
    <ligand>
        <name>S-adenosyl-L-methionine</name>
        <dbReference type="ChEBI" id="CHEBI:59789"/>
    </ligand>
</feature>
<dbReference type="HAMAP" id="MF_02126">
    <property type="entry name" value="RF_methyltr_PrmC"/>
    <property type="match status" value="1"/>
</dbReference>
<dbReference type="AlphaFoldDB" id="S7TWF0"/>
<dbReference type="InterPro" id="IPR019874">
    <property type="entry name" value="RF_methyltr_PrmC"/>
</dbReference>
<comment type="catalytic activity">
    <reaction evidence="4 5">
        <text>L-glutaminyl-[peptide chain release factor] + S-adenosyl-L-methionine = N(5)-methyl-L-glutaminyl-[peptide chain release factor] + S-adenosyl-L-homocysteine + H(+)</text>
        <dbReference type="Rhea" id="RHEA:42896"/>
        <dbReference type="Rhea" id="RHEA-COMP:10271"/>
        <dbReference type="Rhea" id="RHEA-COMP:10272"/>
        <dbReference type="ChEBI" id="CHEBI:15378"/>
        <dbReference type="ChEBI" id="CHEBI:30011"/>
        <dbReference type="ChEBI" id="CHEBI:57856"/>
        <dbReference type="ChEBI" id="CHEBI:59789"/>
        <dbReference type="ChEBI" id="CHEBI:61891"/>
        <dbReference type="EC" id="2.1.1.297"/>
    </reaction>
</comment>
<dbReference type="RefSeq" id="WP_020876609.1">
    <property type="nucleotide sequence ID" value="NZ_ATHJ01000076.1"/>
</dbReference>
<gene>
    <name evidence="5" type="primary">prmC</name>
    <name evidence="8" type="ORF">dsmv_2178</name>
</gene>
<evidence type="ECO:0000256" key="1">
    <source>
        <dbReference type="ARBA" id="ARBA00022603"/>
    </source>
</evidence>
<keyword evidence="9" id="KW-1185">Reference proteome</keyword>
<dbReference type="STRING" id="897.B2D07_06175"/>
<comment type="function">
    <text evidence="5">Methylates the class 1 translation termination release factors RF1/PrfA and RF2/PrfB on the glutamine residue of the universally conserved GGQ motif.</text>
</comment>
<dbReference type="Gene3D" id="1.10.8.10">
    <property type="entry name" value="DNA helicase RuvA subunit, C-terminal domain"/>
    <property type="match status" value="1"/>
</dbReference>
<dbReference type="NCBIfam" id="TIGR00536">
    <property type="entry name" value="hemK_fam"/>
    <property type="match status" value="1"/>
</dbReference>
<dbReference type="GO" id="GO:0003676">
    <property type="term" value="F:nucleic acid binding"/>
    <property type="evidence" value="ECO:0007669"/>
    <property type="project" value="InterPro"/>
</dbReference>
<proteinExistence type="inferred from homology"/>
<dbReference type="SUPFAM" id="SSF53335">
    <property type="entry name" value="S-adenosyl-L-methionine-dependent methyltransferases"/>
    <property type="match status" value="1"/>
</dbReference>
<dbReference type="Gene3D" id="3.40.50.150">
    <property type="entry name" value="Vaccinia Virus protein VP39"/>
    <property type="match status" value="1"/>
</dbReference>
<feature type="domain" description="Release factor glutamine methyltransferase N-terminal" evidence="7">
    <location>
        <begin position="17"/>
        <end position="86"/>
    </location>
</feature>
<evidence type="ECO:0000313" key="9">
    <source>
        <dbReference type="Proteomes" id="UP000014977"/>
    </source>
</evidence>
<name>S7TWF0_DESML</name>
<dbReference type="Proteomes" id="UP000014977">
    <property type="component" value="Unassembled WGS sequence"/>
</dbReference>
<dbReference type="EMBL" id="ATHJ01000076">
    <property type="protein sequence ID" value="EPR41397.1"/>
    <property type="molecule type" value="Genomic_DNA"/>
</dbReference>
<dbReference type="PANTHER" id="PTHR18895">
    <property type="entry name" value="HEMK METHYLTRANSFERASE"/>
    <property type="match status" value="1"/>
</dbReference>
<feature type="binding site" evidence="5">
    <location>
        <position position="189"/>
    </location>
    <ligand>
        <name>S-adenosyl-L-methionine</name>
        <dbReference type="ChEBI" id="CHEBI:59789"/>
    </ligand>
</feature>
<dbReference type="InterPro" id="IPR004556">
    <property type="entry name" value="HemK-like"/>
</dbReference>
<dbReference type="GO" id="GO:0102559">
    <property type="term" value="F:peptide chain release factor N(5)-glutamine methyltransferase activity"/>
    <property type="evidence" value="ECO:0007669"/>
    <property type="project" value="UniProtKB-EC"/>
</dbReference>
<evidence type="ECO:0000259" key="7">
    <source>
        <dbReference type="Pfam" id="PF17827"/>
    </source>
</evidence>
<dbReference type="GO" id="GO:0032259">
    <property type="term" value="P:methylation"/>
    <property type="evidence" value="ECO:0007669"/>
    <property type="project" value="UniProtKB-KW"/>
</dbReference>
<dbReference type="InterPro" id="IPR050320">
    <property type="entry name" value="N5-glutamine_MTase"/>
</dbReference>
<feature type="binding site" evidence="5">
    <location>
        <begin position="137"/>
        <end position="141"/>
    </location>
    <ligand>
        <name>S-adenosyl-L-methionine</name>
        <dbReference type="ChEBI" id="CHEBI:59789"/>
    </ligand>
</feature>
<evidence type="ECO:0000256" key="2">
    <source>
        <dbReference type="ARBA" id="ARBA00022679"/>
    </source>
</evidence>
<dbReference type="OrthoDB" id="9800643at2"/>
<evidence type="ECO:0000259" key="6">
    <source>
        <dbReference type="Pfam" id="PF05175"/>
    </source>
</evidence>
<evidence type="ECO:0000313" key="8">
    <source>
        <dbReference type="EMBL" id="EPR41397.1"/>
    </source>
</evidence>
<comment type="caution">
    <text evidence="8">The sequence shown here is derived from an EMBL/GenBank/DDBJ whole genome shotgun (WGS) entry which is preliminary data.</text>
</comment>
<dbReference type="NCBIfam" id="TIGR03534">
    <property type="entry name" value="RF_mod_PrmC"/>
    <property type="match status" value="1"/>
</dbReference>
<dbReference type="EC" id="2.1.1.297" evidence="5"/>
<keyword evidence="1 5" id="KW-0489">Methyltransferase</keyword>
<accession>S7TWF0</accession>
<dbReference type="PANTHER" id="PTHR18895:SF74">
    <property type="entry name" value="MTRF1L RELEASE FACTOR GLUTAMINE METHYLTRANSFERASE"/>
    <property type="match status" value="1"/>
</dbReference>
<dbReference type="PATRIC" id="fig|1121405.3.peg.1718"/>
<evidence type="ECO:0000256" key="3">
    <source>
        <dbReference type="ARBA" id="ARBA00022691"/>
    </source>
</evidence>
<dbReference type="InterPro" id="IPR040758">
    <property type="entry name" value="PrmC_N"/>
</dbReference>
<evidence type="ECO:0000256" key="4">
    <source>
        <dbReference type="ARBA" id="ARBA00048391"/>
    </source>
</evidence>
<keyword evidence="2 5" id="KW-0808">Transferase</keyword>
<protein>
    <recommendedName>
        <fullName evidence="5">Release factor glutamine methyltransferase</fullName>
        <shortName evidence="5">RF MTase</shortName>
        <ecNumber evidence="5">2.1.1.297</ecNumber>
    </recommendedName>
    <alternativeName>
        <fullName evidence="5">N5-glutamine methyltransferase PrmC</fullName>
    </alternativeName>
    <alternativeName>
        <fullName evidence="5">Protein-(glutamine-N5) MTase PrmC</fullName>
    </alternativeName>
    <alternativeName>
        <fullName evidence="5">Protein-glutamine N-methyltransferase PrmC</fullName>
    </alternativeName>
</protein>
<sequence length="301" mass="33707">MPNPKQTEAPPWTILNILKWTTSYFTSHNVENPRASAEILLAHVLGVKRIDLYIRYDQPLIPAELSRFKATIRRRVRREPVAYIVGEREFWSMPIAVTPDVLIPRPETECLVETALATLSSGPGEHQGAPTGILELGTGSGAVVLALAAELKKAVFTATDRSLRAIAVARRNARRFSLEPRIRFFCGDWFACLRPQGLHFDMILSNPPYIPTAEIDRLQPEVARYEPRGALDGGADGLTSIRAIIGRAHHYLRSGGYLLLEIGYDQKADIESLAGEHSTYVQLDFIRDYSGHDRVVRLLRK</sequence>
<comment type="similarity">
    <text evidence="5">Belongs to the protein N5-glutamine methyltransferase family. PrmC subfamily.</text>
</comment>
<organism evidence="8 9">
    <name type="scientific">Desulfococcus multivorans DSM 2059</name>
    <dbReference type="NCBI Taxonomy" id="1121405"/>
    <lineage>
        <taxon>Bacteria</taxon>
        <taxon>Pseudomonadati</taxon>
        <taxon>Thermodesulfobacteriota</taxon>
        <taxon>Desulfobacteria</taxon>
        <taxon>Desulfobacterales</taxon>
        <taxon>Desulfococcaceae</taxon>
        <taxon>Desulfococcus</taxon>
    </lineage>
</organism>
<evidence type="ECO:0000256" key="5">
    <source>
        <dbReference type="HAMAP-Rule" id="MF_02126"/>
    </source>
</evidence>
<feature type="binding site" evidence="5">
    <location>
        <begin position="206"/>
        <end position="209"/>
    </location>
    <ligand>
        <name>substrate</name>
    </ligand>
</feature>
<feature type="binding site" evidence="5">
    <location>
        <position position="160"/>
    </location>
    <ligand>
        <name>S-adenosyl-L-methionine</name>
        <dbReference type="ChEBI" id="CHEBI:59789"/>
    </ligand>
</feature>
<dbReference type="Pfam" id="PF17827">
    <property type="entry name" value="PrmC_N"/>
    <property type="match status" value="1"/>
</dbReference>
<dbReference type="PROSITE" id="PS00092">
    <property type="entry name" value="N6_MTASE"/>
    <property type="match status" value="1"/>
</dbReference>
<dbReference type="eggNOG" id="COG2890">
    <property type="taxonomic scope" value="Bacteria"/>
</dbReference>
<keyword evidence="3 5" id="KW-0949">S-adenosyl-L-methionine</keyword>
<dbReference type="InterPro" id="IPR007848">
    <property type="entry name" value="Small_mtfrase_dom"/>
</dbReference>
<dbReference type="CDD" id="cd02440">
    <property type="entry name" value="AdoMet_MTases"/>
    <property type="match status" value="1"/>
</dbReference>
<reference evidence="8 9" key="1">
    <citation type="journal article" date="2013" name="Genome Announc.">
        <title>Draft genome sequences for three mercury-methylating, sulfate-reducing bacteria.</title>
        <authorList>
            <person name="Brown S.D."/>
            <person name="Hurt R.A.Jr."/>
            <person name="Gilmour C.C."/>
            <person name="Elias D.A."/>
        </authorList>
    </citation>
    <scope>NUCLEOTIDE SEQUENCE [LARGE SCALE GENOMIC DNA]</scope>
    <source>
        <strain evidence="8 9">DSM 2059</strain>
    </source>
</reference>
<dbReference type="InterPro" id="IPR002052">
    <property type="entry name" value="DNA_methylase_N6_adenine_CS"/>
</dbReference>
<dbReference type="Pfam" id="PF05175">
    <property type="entry name" value="MTS"/>
    <property type="match status" value="1"/>
</dbReference>
<dbReference type="InterPro" id="IPR029063">
    <property type="entry name" value="SAM-dependent_MTases_sf"/>
</dbReference>
<feature type="domain" description="Methyltransferase small" evidence="6">
    <location>
        <begin position="133"/>
        <end position="210"/>
    </location>
</feature>